<dbReference type="AlphaFoldDB" id="A0A078B371"/>
<feature type="coiled-coil region" evidence="1">
    <location>
        <begin position="265"/>
        <end position="292"/>
    </location>
</feature>
<dbReference type="EMBL" id="CCKQ01017095">
    <property type="protein sequence ID" value="CDW88970.1"/>
    <property type="molecule type" value="Genomic_DNA"/>
</dbReference>
<dbReference type="OrthoDB" id="320742at2759"/>
<reference evidence="2 3" key="1">
    <citation type="submission" date="2014-06" db="EMBL/GenBank/DDBJ databases">
        <authorList>
            <person name="Swart Estienne"/>
        </authorList>
    </citation>
    <scope>NUCLEOTIDE SEQUENCE [LARGE SCALE GENOMIC DNA]</scope>
    <source>
        <strain evidence="2 3">130c</strain>
    </source>
</reference>
<evidence type="ECO:0000313" key="2">
    <source>
        <dbReference type="EMBL" id="CDW88970.1"/>
    </source>
</evidence>
<feature type="coiled-coil region" evidence="1">
    <location>
        <begin position="15"/>
        <end position="56"/>
    </location>
</feature>
<keyword evidence="1" id="KW-0175">Coiled coil</keyword>
<evidence type="ECO:0000313" key="3">
    <source>
        <dbReference type="Proteomes" id="UP000039865"/>
    </source>
</evidence>
<dbReference type="InParanoid" id="A0A078B371"/>
<organism evidence="2 3">
    <name type="scientific">Stylonychia lemnae</name>
    <name type="common">Ciliate</name>
    <dbReference type="NCBI Taxonomy" id="5949"/>
    <lineage>
        <taxon>Eukaryota</taxon>
        <taxon>Sar</taxon>
        <taxon>Alveolata</taxon>
        <taxon>Ciliophora</taxon>
        <taxon>Intramacronucleata</taxon>
        <taxon>Spirotrichea</taxon>
        <taxon>Stichotrichia</taxon>
        <taxon>Sporadotrichida</taxon>
        <taxon>Oxytrichidae</taxon>
        <taxon>Stylonychinae</taxon>
        <taxon>Stylonychia</taxon>
    </lineage>
</organism>
<evidence type="ECO:0000256" key="1">
    <source>
        <dbReference type="SAM" id="Coils"/>
    </source>
</evidence>
<accession>A0A078B371</accession>
<gene>
    <name evidence="2" type="primary">Contig9684.g493</name>
    <name evidence="2" type="ORF">STYLEM_18098</name>
</gene>
<dbReference type="Proteomes" id="UP000039865">
    <property type="component" value="Unassembled WGS sequence"/>
</dbReference>
<proteinExistence type="predicted"/>
<keyword evidence="3" id="KW-1185">Reference proteome</keyword>
<protein>
    <submittedName>
        <fullName evidence="2">Uncharacterized protein</fullName>
    </submittedName>
</protein>
<name>A0A078B371_STYLE</name>
<sequence>MSEEENIQSELQSTIQNQISQIDQLSTQAQFLKNDYQIQQEKNSELKKQLTEMDIDMEDLSYDPMEEILAMQKELVDVTFGYSEEYGLQEDTKMRIKGEFNNWQSEQMTKVSKNVFVFKTKVLAGYKYRFQCFWDDSESPSIDRYQPIAYSLEVGDYNSNYKYVIKTQNNSPNGPSSSEQELLQKLPEYLHPEMKKKYLEKFNENTESINQLAQSITPVDFQKVDQLDLLDQDTKLDLAEKSLLRNQNLNKQLEIFRLNEKLAIAAQEKELASETKEKLIQVNAEIEKLSQVILNPIRGRYAKSRVENSPSYFMINSYNPAYNEIRVSKIYDPNGILILDTSHSYSNRVCIDDGTFFQNYQVLTTEEQAVLVKDTFSDSHALIMKYQVVDVDGEKSYLCIETNPAGLNLKDDYIVYQDRNGFPDQINHMYSGEIKTKFINLGTENTHPKPQTIQIYTSEHSPHALNIFHIHLIDHNEKQQHLEAYYLRDDQTAQEFEAFQPDAIGQLPIYKLLVQNQNVIAFLYNGENGAEYLEFTQVKIAQNGIYEISGNNSHLLSDQSMICQIANIPQGLIVSLDQQSQVVQDQPQYNLHSFCHHRLHYQQWQGFVDVNIKSLDSGNSILKNDINLAYPVCVLTEPSEYTLEQYQAIMKD</sequence>